<dbReference type="Proteomes" id="UP000799755">
    <property type="component" value="Unassembled WGS sequence"/>
</dbReference>
<accession>A0ACB6R9Z7</accession>
<proteinExistence type="predicted"/>
<organism evidence="1 2">
    <name type="scientific">Lindgomyces ingoldianus</name>
    <dbReference type="NCBI Taxonomy" id="673940"/>
    <lineage>
        <taxon>Eukaryota</taxon>
        <taxon>Fungi</taxon>
        <taxon>Dikarya</taxon>
        <taxon>Ascomycota</taxon>
        <taxon>Pezizomycotina</taxon>
        <taxon>Dothideomycetes</taxon>
        <taxon>Pleosporomycetidae</taxon>
        <taxon>Pleosporales</taxon>
        <taxon>Lindgomycetaceae</taxon>
        <taxon>Lindgomyces</taxon>
    </lineage>
</organism>
<comment type="caution">
    <text evidence="1">The sequence shown here is derived from an EMBL/GenBank/DDBJ whole genome shotgun (WGS) entry which is preliminary data.</text>
</comment>
<sequence>MLPVPAVDPPTPLATLSPESQDPQTRASLVVSLVITTCIVMPVFIICRLYTRVMIKAVFGRDDILILLAAVIAFAISVVAAVSCVYGLGHHFRDVEPTSMKTFYKCHPVRGYWDPPAREWCINMNANLIICVVGVSKIVYLSFILASYDVFYDSAATTAITILEVNLGIVCASLPGAKPIVRSMNCWIAHAGHMVVDSLTGTGKQLTSSKNNTPPKRSPVLRAGTQEPEIGVAKGGAQRHGSGEIDIGESRRIQRLTNEDKIVTGLEVVGSLTHDMDGSENILVTVERPKIGTRPGVVRANSGSQHPDTFG</sequence>
<gene>
    <name evidence="1" type="ORF">BDR25DRAFT_382669</name>
</gene>
<reference evidence="1" key="1">
    <citation type="journal article" date="2020" name="Stud. Mycol.">
        <title>101 Dothideomycetes genomes: a test case for predicting lifestyles and emergence of pathogens.</title>
        <authorList>
            <person name="Haridas S."/>
            <person name="Albert R."/>
            <person name="Binder M."/>
            <person name="Bloem J."/>
            <person name="Labutti K."/>
            <person name="Salamov A."/>
            <person name="Andreopoulos B."/>
            <person name="Baker S."/>
            <person name="Barry K."/>
            <person name="Bills G."/>
            <person name="Bluhm B."/>
            <person name="Cannon C."/>
            <person name="Castanera R."/>
            <person name="Culley D."/>
            <person name="Daum C."/>
            <person name="Ezra D."/>
            <person name="Gonzalez J."/>
            <person name="Henrissat B."/>
            <person name="Kuo A."/>
            <person name="Liang C."/>
            <person name="Lipzen A."/>
            <person name="Lutzoni F."/>
            <person name="Magnuson J."/>
            <person name="Mondo S."/>
            <person name="Nolan M."/>
            <person name="Ohm R."/>
            <person name="Pangilinan J."/>
            <person name="Park H.-J."/>
            <person name="Ramirez L."/>
            <person name="Alfaro M."/>
            <person name="Sun H."/>
            <person name="Tritt A."/>
            <person name="Yoshinaga Y."/>
            <person name="Zwiers L.-H."/>
            <person name="Turgeon B."/>
            <person name="Goodwin S."/>
            <person name="Spatafora J."/>
            <person name="Crous P."/>
            <person name="Grigoriev I."/>
        </authorList>
    </citation>
    <scope>NUCLEOTIDE SEQUENCE</scope>
    <source>
        <strain evidence="1">ATCC 200398</strain>
    </source>
</reference>
<protein>
    <submittedName>
        <fullName evidence="1">Uncharacterized protein</fullName>
    </submittedName>
</protein>
<keyword evidence="2" id="KW-1185">Reference proteome</keyword>
<dbReference type="EMBL" id="MU003496">
    <property type="protein sequence ID" value="KAF2475583.1"/>
    <property type="molecule type" value="Genomic_DNA"/>
</dbReference>
<name>A0ACB6R9Z7_9PLEO</name>
<evidence type="ECO:0000313" key="2">
    <source>
        <dbReference type="Proteomes" id="UP000799755"/>
    </source>
</evidence>
<evidence type="ECO:0000313" key="1">
    <source>
        <dbReference type="EMBL" id="KAF2475583.1"/>
    </source>
</evidence>